<dbReference type="Proteomes" id="UP000605568">
    <property type="component" value="Unassembled WGS sequence"/>
</dbReference>
<protein>
    <recommendedName>
        <fullName evidence="3">DUF4123 domain-containing protein</fullName>
    </recommendedName>
</protein>
<proteinExistence type="predicted"/>
<organism evidence="1 2">
    <name type="scientific">Lentzea cavernae</name>
    <dbReference type="NCBI Taxonomy" id="2020703"/>
    <lineage>
        <taxon>Bacteria</taxon>
        <taxon>Bacillati</taxon>
        <taxon>Actinomycetota</taxon>
        <taxon>Actinomycetes</taxon>
        <taxon>Pseudonocardiales</taxon>
        <taxon>Pseudonocardiaceae</taxon>
        <taxon>Lentzea</taxon>
    </lineage>
</organism>
<evidence type="ECO:0008006" key="3">
    <source>
        <dbReference type="Google" id="ProtNLM"/>
    </source>
</evidence>
<gene>
    <name evidence="1" type="ORF">GCM10017774_74530</name>
</gene>
<evidence type="ECO:0000313" key="2">
    <source>
        <dbReference type="Proteomes" id="UP000605568"/>
    </source>
</evidence>
<name>A0ABQ3MWD8_9PSEU</name>
<evidence type="ECO:0000313" key="1">
    <source>
        <dbReference type="EMBL" id="GHH56455.1"/>
    </source>
</evidence>
<reference evidence="2" key="1">
    <citation type="journal article" date="2019" name="Int. J. Syst. Evol. Microbiol.">
        <title>The Global Catalogue of Microorganisms (GCM) 10K type strain sequencing project: providing services to taxonomists for standard genome sequencing and annotation.</title>
        <authorList>
            <consortium name="The Broad Institute Genomics Platform"/>
            <consortium name="The Broad Institute Genome Sequencing Center for Infectious Disease"/>
            <person name="Wu L."/>
            <person name="Ma J."/>
        </authorList>
    </citation>
    <scope>NUCLEOTIDE SEQUENCE [LARGE SCALE GENOMIC DNA]</scope>
    <source>
        <strain evidence="2">CGMCC 4.7367</strain>
    </source>
</reference>
<keyword evidence="2" id="KW-1185">Reference proteome</keyword>
<sequence length="306" mass="32876">MSILSDSLHALVLRLAGYLPDDLVARARCVLDVDGPGPAAAVIASGGVALTERDVSVLAAAGISLPGAAIGPRPQWRFRAPDAFDEPRIALLVVLLSEVGAVGLWEAWRDPADPVYLVAVEDGAPAVAGRLTRALVESGDAVPRVEVLVEGEPPPDYQRRALAAATLLWSGRPVRPLSFARVYDGFDDRGVPRLDRPRLDGGRRTSLLDRLRAGHPLLTTTLAEPDVLRPDLGSVVPLGLRTDGDWIWSEAVTYYLARHRVAPEPGLLRHLEASEPLQALDSVRLHHAIEGLRCFRAHSTSTEGTA</sequence>
<dbReference type="EMBL" id="BNAR01000016">
    <property type="protein sequence ID" value="GHH56455.1"/>
    <property type="molecule type" value="Genomic_DNA"/>
</dbReference>
<comment type="caution">
    <text evidence="1">The sequence shown here is derived from an EMBL/GenBank/DDBJ whole genome shotgun (WGS) entry which is preliminary data.</text>
</comment>
<accession>A0ABQ3MWD8</accession>
<dbReference type="RefSeq" id="WP_191304096.1">
    <property type="nucleotide sequence ID" value="NZ_BNAR01000016.1"/>
</dbReference>